<accession>A0A1W2FSC1</accession>
<dbReference type="AlphaFoldDB" id="A0A1W2FSC1"/>
<dbReference type="EMBL" id="FWYC01000022">
    <property type="protein sequence ID" value="SMD24622.1"/>
    <property type="molecule type" value="Genomic_DNA"/>
</dbReference>
<organism evidence="1 2">
    <name type="scientific">Lentzea albidocapillata</name>
    <dbReference type="NCBI Taxonomy" id="40571"/>
    <lineage>
        <taxon>Bacteria</taxon>
        <taxon>Bacillati</taxon>
        <taxon>Actinomycetota</taxon>
        <taxon>Actinomycetes</taxon>
        <taxon>Pseudonocardiales</taxon>
        <taxon>Pseudonocardiaceae</taxon>
        <taxon>Lentzea</taxon>
    </lineage>
</organism>
<dbReference type="eggNOG" id="ENOG5032RGT">
    <property type="taxonomic scope" value="Bacteria"/>
</dbReference>
<reference evidence="2" key="1">
    <citation type="submission" date="2017-04" db="EMBL/GenBank/DDBJ databases">
        <authorList>
            <person name="Varghese N."/>
            <person name="Submissions S."/>
        </authorList>
    </citation>
    <scope>NUCLEOTIDE SEQUENCE [LARGE SCALE GENOMIC DNA]</scope>
    <source>
        <strain evidence="2">DSM 44073</strain>
    </source>
</reference>
<keyword evidence="2" id="KW-1185">Reference proteome</keyword>
<name>A0A1W2FSC1_9PSEU</name>
<proteinExistence type="predicted"/>
<dbReference type="OrthoDB" id="6057563at2"/>
<dbReference type="Proteomes" id="UP000192840">
    <property type="component" value="Unassembled WGS sequence"/>
</dbReference>
<evidence type="ECO:0000313" key="2">
    <source>
        <dbReference type="Proteomes" id="UP000192840"/>
    </source>
</evidence>
<dbReference type="RefSeq" id="WP_030480771.1">
    <property type="nucleotide sequence ID" value="NZ_FWYC01000022.1"/>
</dbReference>
<evidence type="ECO:0000313" key="1">
    <source>
        <dbReference type="EMBL" id="SMD24622.1"/>
    </source>
</evidence>
<sequence length="159" mass="17225">MRLFVHREEHANPEAIEADGSSTVGDLIGRAGLQNGGDADVTAWLEDADEPLDRGATLDEAGLVDGARLHVARRKKIEVSVRYAGETKTRDFRPNVHVQRVFKWAVGESGFDLPATERAKHTLAVCGAETEADRYAHVGSLASGGRVCFDLAPKARYQG</sequence>
<gene>
    <name evidence="1" type="ORF">SAMN05660733_07766</name>
</gene>
<protein>
    <submittedName>
        <fullName evidence="1">Uncharacterized protein</fullName>
    </submittedName>
</protein>
<dbReference type="STRING" id="40571.SAMN05660733_07766"/>